<feature type="region of interest" description="Disordered" evidence="1">
    <location>
        <begin position="218"/>
        <end position="247"/>
    </location>
</feature>
<reference evidence="2" key="1">
    <citation type="submission" date="2014-11" db="EMBL/GenBank/DDBJ databases">
        <authorList>
            <person name="Otto D Thomas"/>
            <person name="Naeem Raeece"/>
        </authorList>
    </citation>
    <scope>NUCLEOTIDE SEQUENCE</scope>
</reference>
<dbReference type="VEuPathDB" id="CryptoDB:Cvel_5266"/>
<dbReference type="EMBL" id="CDMZ01001591">
    <property type="protein sequence ID" value="CEM34850.1"/>
    <property type="molecule type" value="Genomic_DNA"/>
</dbReference>
<protein>
    <submittedName>
        <fullName evidence="2">Uncharacterized protein</fullName>
    </submittedName>
</protein>
<feature type="region of interest" description="Disordered" evidence="1">
    <location>
        <begin position="97"/>
        <end position="122"/>
    </location>
</feature>
<name>A0A0G4GVE0_9ALVE</name>
<accession>A0A0G4GVE0</accession>
<proteinExistence type="predicted"/>
<organism evidence="2">
    <name type="scientific">Chromera velia CCMP2878</name>
    <dbReference type="NCBI Taxonomy" id="1169474"/>
    <lineage>
        <taxon>Eukaryota</taxon>
        <taxon>Sar</taxon>
        <taxon>Alveolata</taxon>
        <taxon>Colpodellida</taxon>
        <taxon>Chromeraceae</taxon>
        <taxon>Chromera</taxon>
    </lineage>
</organism>
<evidence type="ECO:0000256" key="1">
    <source>
        <dbReference type="SAM" id="MobiDB-lite"/>
    </source>
</evidence>
<gene>
    <name evidence="2" type="ORF">Cvel_5266</name>
</gene>
<evidence type="ECO:0000313" key="2">
    <source>
        <dbReference type="EMBL" id="CEM34850.1"/>
    </source>
</evidence>
<dbReference type="AlphaFoldDB" id="A0A0G4GVE0"/>
<sequence>MFICQRTLYKINAPVAVRHPSAASRFQLHKLGKVANKNKYQTFKRNSIPFIPRTPQAADRVEDPTYEKEALEWDEAYDCETSSSFSNDPAAAGFSLANQRRKSSRRPQGSMGSPLGGGMKDGEKEKELLAMSPRRRGSVLIAVKDPATDPPNAPSPSPSCMAGDLAEIAFASAVGREEPVVRAEGGLWAPPALHGGFLVRGLWARQRQAILDRTCGPADMRVHASKEAGGSPQGSQRVPPSEPPGEN</sequence>